<proteinExistence type="inferred from homology"/>
<dbReference type="HAMAP" id="MF_00434">
    <property type="entry name" value="Pterin_4_alpha"/>
    <property type="match status" value="1"/>
</dbReference>
<dbReference type="InterPro" id="IPR001533">
    <property type="entry name" value="Pterin_deHydtase"/>
</dbReference>
<comment type="caution">
    <text evidence="5">The sequence shown here is derived from an EMBL/GenBank/DDBJ whole genome shotgun (WGS) entry which is preliminary data.</text>
</comment>
<dbReference type="EMBL" id="SBIP01000005">
    <property type="protein sequence ID" value="RWX75124.1"/>
    <property type="molecule type" value="Genomic_DNA"/>
</dbReference>
<dbReference type="GO" id="GO:0008124">
    <property type="term" value="F:4-alpha-hydroxytetrahydrobiopterin dehydratase activity"/>
    <property type="evidence" value="ECO:0007669"/>
    <property type="project" value="UniProtKB-UniRule"/>
</dbReference>
<dbReference type="EC" id="4.2.1.96" evidence="4"/>
<sequence length="100" mass="11210">MAYRLLDPAAVERELTVLDGWVLSADGKAIGRDFAFRSFIEAFAFMTRCALVAEKLDHHPDWSNSYSKVQVSLTTHVVKALTDRDFKLASAMDAAFRGRD</sequence>
<evidence type="ECO:0000313" key="5">
    <source>
        <dbReference type="EMBL" id="RWX75124.1"/>
    </source>
</evidence>
<evidence type="ECO:0000256" key="2">
    <source>
        <dbReference type="ARBA" id="ARBA00006472"/>
    </source>
</evidence>
<dbReference type="CDD" id="cd00914">
    <property type="entry name" value="PCD_DCoH_subfamily_b"/>
    <property type="match status" value="1"/>
</dbReference>
<dbReference type="OrthoDB" id="9794987at2"/>
<dbReference type="AlphaFoldDB" id="A0A3S3VF27"/>
<accession>A0A3S3VF27</accession>
<organism evidence="5 6">
    <name type="scientific">Neorhizobium lilium</name>
    <dbReference type="NCBI Taxonomy" id="2503024"/>
    <lineage>
        <taxon>Bacteria</taxon>
        <taxon>Pseudomonadati</taxon>
        <taxon>Pseudomonadota</taxon>
        <taxon>Alphaproteobacteria</taxon>
        <taxon>Hyphomicrobiales</taxon>
        <taxon>Rhizobiaceae</taxon>
        <taxon>Rhizobium/Agrobacterium group</taxon>
        <taxon>Neorhizobium</taxon>
    </lineage>
</organism>
<dbReference type="Proteomes" id="UP000287687">
    <property type="component" value="Unassembled WGS sequence"/>
</dbReference>
<dbReference type="GO" id="GO:0006729">
    <property type="term" value="P:tetrahydrobiopterin biosynthetic process"/>
    <property type="evidence" value="ECO:0007669"/>
    <property type="project" value="InterPro"/>
</dbReference>
<dbReference type="PANTHER" id="PTHR12599">
    <property type="entry name" value="PTERIN-4-ALPHA-CARBINOLAMINE DEHYDRATASE"/>
    <property type="match status" value="1"/>
</dbReference>
<gene>
    <name evidence="5" type="ORF">EPK99_21915</name>
</gene>
<reference evidence="5 6" key="1">
    <citation type="submission" date="2019-01" db="EMBL/GenBank/DDBJ databases">
        <title>The draft genome of Rhizobium sp. 24NR.</title>
        <authorList>
            <person name="Liu L."/>
            <person name="Liang L."/>
            <person name="Shi S."/>
            <person name="Xu L."/>
            <person name="Wang X."/>
            <person name="Li L."/>
            <person name="Zhang X."/>
        </authorList>
    </citation>
    <scope>NUCLEOTIDE SEQUENCE [LARGE SCALE GENOMIC DNA]</scope>
    <source>
        <strain evidence="5 6">24NR</strain>
    </source>
</reference>
<dbReference type="NCBIfam" id="NF002018">
    <property type="entry name" value="PRK00823.1-3"/>
    <property type="match status" value="1"/>
</dbReference>
<evidence type="ECO:0000256" key="1">
    <source>
        <dbReference type="ARBA" id="ARBA00001554"/>
    </source>
</evidence>
<dbReference type="Gene3D" id="3.30.1360.20">
    <property type="entry name" value="Transcriptional coactivator/pterin dehydratase"/>
    <property type="match status" value="1"/>
</dbReference>
<dbReference type="Pfam" id="PF01329">
    <property type="entry name" value="Pterin_4a"/>
    <property type="match status" value="1"/>
</dbReference>
<comment type="similarity">
    <text evidence="2 4">Belongs to the pterin-4-alpha-carbinolamine dehydratase family.</text>
</comment>
<keyword evidence="6" id="KW-1185">Reference proteome</keyword>
<dbReference type="PANTHER" id="PTHR12599:SF0">
    <property type="entry name" value="PTERIN-4-ALPHA-CARBINOLAMINE DEHYDRATASE"/>
    <property type="match status" value="1"/>
</dbReference>
<evidence type="ECO:0000256" key="4">
    <source>
        <dbReference type="HAMAP-Rule" id="MF_00434"/>
    </source>
</evidence>
<dbReference type="RefSeq" id="WP_128445223.1">
    <property type="nucleotide sequence ID" value="NZ_SBIP01000005.1"/>
</dbReference>
<dbReference type="InterPro" id="IPR036428">
    <property type="entry name" value="PCD_sf"/>
</dbReference>
<name>A0A3S3VF27_9HYPH</name>
<comment type="catalytic activity">
    <reaction evidence="1 4">
        <text>(4aS,6R)-4a-hydroxy-L-erythro-5,6,7,8-tetrahydrobiopterin = (6R)-L-erythro-6,7-dihydrobiopterin + H2O</text>
        <dbReference type="Rhea" id="RHEA:11920"/>
        <dbReference type="ChEBI" id="CHEBI:15377"/>
        <dbReference type="ChEBI" id="CHEBI:15642"/>
        <dbReference type="ChEBI" id="CHEBI:43120"/>
        <dbReference type="EC" id="4.2.1.96"/>
    </reaction>
</comment>
<dbReference type="SUPFAM" id="SSF55248">
    <property type="entry name" value="PCD-like"/>
    <property type="match status" value="1"/>
</dbReference>
<keyword evidence="3 4" id="KW-0456">Lyase</keyword>
<evidence type="ECO:0000256" key="3">
    <source>
        <dbReference type="ARBA" id="ARBA00023239"/>
    </source>
</evidence>
<evidence type="ECO:0000313" key="6">
    <source>
        <dbReference type="Proteomes" id="UP000287687"/>
    </source>
</evidence>
<protein>
    <recommendedName>
        <fullName evidence="4">Putative pterin-4-alpha-carbinolamine dehydratase</fullName>
        <shortName evidence="4">PHS</shortName>
        <ecNumber evidence="4">4.2.1.96</ecNumber>
    </recommendedName>
    <alternativeName>
        <fullName evidence="4">4-alpha-hydroxy-tetrahydropterin dehydratase</fullName>
    </alternativeName>
    <alternativeName>
        <fullName evidence="4">Pterin carbinolamine dehydratase</fullName>
        <shortName evidence="4">PCD</shortName>
    </alternativeName>
</protein>